<gene>
    <name evidence="8" type="ORF">FYJ60_03270</name>
</gene>
<dbReference type="Gene3D" id="3.40.630.10">
    <property type="entry name" value="Zn peptidases"/>
    <property type="match status" value="1"/>
</dbReference>
<keyword evidence="3" id="KW-0479">Metal-binding</keyword>
<evidence type="ECO:0000256" key="6">
    <source>
        <dbReference type="SAM" id="Phobius"/>
    </source>
</evidence>
<dbReference type="EMBL" id="VUMV01000002">
    <property type="protein sequence ID" value="MST81337.1"/>
    <property type="molecule type" value="Genomic_DNA"/>
</dbReference>
<keyword evidence="6" id="KW-0812">Transmembrane</keyword>
<evidence type="ECO:0000256" key="4">
    <source>
        <dbReference type="ARBA" id="ARBA00022801"/>
    </source>
</evidence>
<evidence type="ECO:0000256" key="1">
    <source>
        <dbReference type="ARBA" id="ARBA00006247"/>
    </source>
</evidence>
<organism evidence="8 9">
    <name type="scientific">Bilifractor porci</name>
    <dbReference type="NCBI Taxonomy" id="2606636"/>
    <lineage>
        <taxon>Bacteria</taxon>
        <taxon>Bacillati</taxon>
        <taxon>Bacillota</taxon>
        <taxon>Clostridia</taxon>
        <taxon>Lachnospirales</taxon>
        <taxon>Lachnospiraceae</taxon>
        <taxon>Bilifractor</taxon>
    </lineage>
</organism>
<comment type="caution">
    <text evidence="8">The sequence shown here is derived from an EMBL/GenBank/DDBJ whole genome shotgun (WGS) entry which is preliminary data.</text>
</comment>
<keyword evidence="5" id="KW-0862">Zinc</keyword>
<dbReference type="Proteomes" id="UP000466864">
    <property type="component" value="Unassembled WGS sequence"/>
</dbReference>
<proteinExistence type="inferred from homology"/>
<dbReference type="GO" id="GO:0046872">
    <property type="term" value="F:metal ion binding"/>
    <property type="evidence" value="ECO:0007669"/>
    <property type="project" value="UniProtKB-KW"/>
</dbReference>
<keyword evidence="6" id="KW-0472">Membrane</keyword>
<feature type="domain" description="Peptidase M20 dimerisation" evidence="7">
    <location>
        <begin position="296"/>
        <end position="440"/>
    </location>
</feature>
<dbReference type="InterPro" id="IPR047177">
    <property type="entry name" value="Pept_M20A"/>
</dbReference>
<evidence type="ECO:0000256" key="2">
    <source>
        <dbReference type="ARBA" id="ARBA00022670"/>
    </source>
</evidence>
<evidence type="ECO:0000256" key="3">
    <source>
        <dbReference type="ARBA" id="ARBA00022723"/>
    </source>
</evidence>
<dbReference type="SUPFAM" id="SSF53187">
    <property type="entry name" value="Zn-dependent exopeptidases"/>
    <property type="match status" value="1"/>
</dbReference>
<reference evidence="8 9" key="1">
    <citation type="submission" date="2019-08" db="EMBL/GenBank/DDBJ databases">
        <title>In-depth cultivation of the pig gut microbiome towards novel bacterial diversity and tailored functional studies.</title>
        <authorList>
            <person name="Wylensek D."/>
            <person name="Hitch T.C.A."/>
            <person name="Clavel T."/>
        </authorList>
    </citation>
    <scope>NUCLEOTIDE SEQUENCE [LARGE SCALE GENOMIC DNA]</scope>
    <source>
        <strain evidence="8 9">Oil+RF-744-WCA-WT-13</strain>
    </source>
</reference>
<feature type="transmembrane region" description="Helical" evidence="6">
    <location>
        <begin position="63"/>
        <end position="88"/>
    </location>
</feature>
<dbReference type="AlphaFoldDB" id="A0A7X2TMN6"/>
<keyword evidence="2" id="KW-0645">Protease</keyword>
<dbReference type="Pfam" id="PF07687">
    <property type="entry name" value="M20_dimer"/>
    <property type="match status" value="1"/>
</dbReference>
<evidence type="ECO:0000259" key="7">
    <source>
        <dbReference type="Pfam" id="PF07687"/>
    </source>
</evidence>
<accession>A0A7X2TMN6</accession>
<dbReference type="InterPro" id="IPR036264">
    <property type="entry name" value="Bact_exopeptidase_dim_dom"/>
</dbReference>
<evidence type="ECO:0000313" key="9">
    <source>
        <dbReference type="Proteomes" id="UP000466864"/>
    </source>
</evidence>
<keyword evidence="4 8" id="KW-0378">Hydrolase</keyword>
<dbReference type="InterPro" id="IPR002933">
    <property type="entry name" value="Peptidase_M20"/>
</dbReference>
<dbReference type="Pfam" id="PF01546">
    <property type="entry name" value="Peptidase_M20"/>
    <property type="match status" value="1"/>
</dbReference>
<comment type="similarity">
    <text evidence="1">Belongs to the peptidase M20A family.</text>
</comment>
<dbReference type="SUPFAM" id="SSF55031">
    <property type="entry name" value="Bacterial exopeptidase dimerisation domain"/>
    <property type="match status" value="1"/>
</dbReference>
<dbReference type="Gene3D" id="1.10.150.900">
    <property type="match status" value="1"/>
</dbReference>
<keyword evidence="6" id="KW-1133">Transmembrane helix</keyword>
<name>A0A7X2TMN6_9FIRM</name>
<evidence type="ECO:0000256" key="5">
    <source>
        <dbReference type="ARBA" id="ARBA00022833"/>
    </source>
</evidence>
<dbReference type="Gene3D" id="3.30.70.360">
    <property type="match status" value="1"/>
</dbReference>
<evidence type="ECO:0000313" key="8">
    <source>
        <dbReference type="EMBL" id="MST81337.1"/>
    </source>
</evidence>
<sequence length="543" mass="60162">MAVLPAESEAGADSAGCYDCALYPASFPDLSDEHDDPALRRAFHSAGMGGIQKEKSRQKGEIIIMRIFLTILITVFLVLAALLIAALIHTLCIPKKFSDYKPNPDKKRAETYAGKLSRMVAYDTTSHQGMHDREKFLGFHRLLEELFPLVHQKLEKTEIEGNLLFKWEGRNHDRPIVLMSHQDVVPAEGEWIHDPFSGDIADGKVWGRGASDTKCSVMGFFQAAEELLAEGYVPEQDIYLSSSCTEEWAGDGCPKLVEELKRRGVRPYLVCDEGGGIITDPIGGIKGNFAMVGVFEKGKADVQFTAKGNGGHASAPSPGSPIARLAAFENSVEKHNPFRVKMLPEVSAMFRTLGPYANFGLRYLFENLWLFQGLLTRLMPAISAQGAAMLRTTIAFTMQSGSDAVNVIPQEASVSANMRFIPHQGMEESLEIIRKRAEKYGLSMSVLYQSDYTKPIDIHGDAFRMVQDVIAQTFDGMAGNPYVMTGATDARFYQEICDNVIRFAPVIYGPEQMRGMHGVNENIEYSCLPGCVDFYKNLIRAQK</sequence>
<keyword evidence="9" id="KW-1185">Reference proteome</keyword>
<dbReference type="PANTHER" id="PTHR45962">
    <property type="entry name" value="N-FATTY-ACYL-AMINO ACID SYNTHASE/HYDROLASE PM20D1"/>
    <property type="match status" value="1"/>
</dbReference>
<dbReference type="InterPro" id="IPR011650">
    <property type="entry name" value="Peptidase_M20_dimer"/>
</dbReference>
<dbReference type="PANTHER" id="PTHR45962:SF1">
    <property type="entry name" value="N-FATTY-ACYL-AMINO ACID SYNTHASE_HYDROLASE PM20D1"/>
    <property type="match status" value="1"/>
</dbReference>
<dbReference type="GO" id="GO:0006508">
    <property type="term" value="P:proteolysis"/>
    <property type="evidence" value="ECO:0007669"/>
    <property type="project" value="UniProtKB-KW"/>
</dbReference>
<dbReference type="GO" id="GO:0008233">
    <property type="term" value="F:peptidase activity"/>
    <property type="evidence" value="ECO:0007669"/>
    <property type="project" value="UniProtKB-KW"/>
</dbReference>
<protein>
    <submittedName>
        <fullName evidence="8">M20/M25/M40 family metallo-hydrolase</fullName>
    </submittedName>
</protein>